<dbReference type="RefSeq" id="WP_061802413.1">
    <property type="nucleotide sequence ID" value="NZ_FOXX01000011.1"/>
</dbReference>
<evidence type="ECO:0000256" key="3">
    <source>
        <dbReference type="ARBA" id="ARBA00022679"/>
    </source>
</evidence>
<evidence type="ECO:0000256" key="1">
    <source>
        <dbReference type="ARBA" id="ARBA00006739"/>
    </source>
</evidence>
<dbReference type="PANTHER" id="PTHR43398">
    <property type="entry name" value="DOLICHOL-PHOSPHATE MANNOSYLTRANSFERASE SUBUNIT 1"/>
    <property type="match status" value="1"/>
</dbReference>
<dbReference type="SUPFAM" id="SSF53448">
    <property type="entry name" value="Nucleotide-diphospho-sugar transferases"/>
    <property type="match status" value="2"/>
</dbReference>
<accession>A0A1I6BMH3</accession>
<protein>
    <submittedName>
        <fullName evidence="5">Glycosyltransferase involved in cell wall bisynthesis</fullName>
    </submittedName>
</protein>
<proteinExistence type="inferred from homology"/>
<dbReference type="Gene3D" id="3.90.550.10">
    <property type="entry name" value="Spore Coat Polysaccharide Biosynthesis Protein SpsA, Chain A"/>
    <property type="match status" value="2"/>
</dbReference>
<comment type="similarity">
    <text evidence="1">Belongs to the glycosyltransferase 2 family.</text>
</comment>
<feature type="domain" description="Glycosyltransferase 2-like" evidence="4">
    <location>
        <begin position="4"/>
        <end position="107"/>
    </location>
</feature>
<dbReference type="GeneID" id="93712416"/>
<dbReference type="InterPro" id="IPR029044">
    <property type="entry name" value="Nucleotide-diphossugar_trans"/>
</dbReference>
<dbReference type="InterPro" id="IPR039528">
    <property type="entry name" value="DPM1-like"/>
</dbReference>
<evidence type="ECO:0000256" key="2">
    <source>
        <dbReference type="ARBA" id="ARBA00022676"/>
    </source>
</evidence>
<organism evidence="5 6">
    <name type="scientific">Priestia endophytica DSM 13796</name>
    <dbReference type="NCBI Taxonomy" id="1121089"/>
    <lineage>
        <taxon>Bacteria</taxon>
        <taxon>Bacillati</taxon>
        <taxon>Bacillota</taxon>
        <taxon>Bacilli</taxon>
        <taxon>Bacillales</taxon>
        <taxon>Bacillaceae</taxon>
        <taxon>Priestia</taxon>
    </lineage>
</organism>
<evidence type="ECO:0000313" key="5">
    <source>
        <dbReference type="EMBL" id="SFQ82132.1"/>
    </source>
</evidence>
<dbReference type="EMBL" id="FOXX01000011">
    <property type="protein sequence ID" value="SFQ82132.1"/>
    <property type="molecule type" value="Genomic_DNA"/>
</dbReference>
<dbReference type="Proteomes" id="UP000182762">
    <property type="component" value="Unassembled WGS sequence"/>
</dbReference>
<feature type="domain" description="Glycosyltransferase 2-like" evidence="4">
    <location>
        <begin position="261"/>
        <end position="416"/>
    </location>
</feature>
<gene>
    <name evidence="5" type="ORF">SAMN02745910_03841</name>
</gene>
<dbReference type="CDD" id="cd00761">
    <property type="entry name" value="Glyco_tranf_GTA_type"/>
    <property type="match status" value="2"/>
</dbReference>
<name>A0A1I6BMH3_9BACI</name>
<comment type="caution">
    <text evidence="5">The sequence shown here is derived from an EMBL/GenBank/DDBJ whole genome shotgun (WGS) entry which is preliminary data.</text>
</comment>
<reference evidence="5 6" key="1">
    <citation type="submission" date="2016-10" db="EMBL/GenBank/DDBJ databases">
        <authorList>
            <person name="Varghese N."/>
            <person name="Submissions S."/>
        </authorList>
    </citation>
    <scope>NUCLEOTIDE SEQUENCE [LARGE SCALE GENOMIC DNA]</scope>
    <source>
        <strain evidence="5 6">DSM 13796</strain>
    </source>
</reference>
<keyword evidence="6" id="KW-1185">Reference proteome</keyword>
<keyword evidence="3" id="KW-0808">Transferase</keyword>
<keyword evidence="2" id="KW-0328">Glycosyltransferase</keyword>
<evidence type="ECO:0000313" key="6">
    <source>
        <dbReference type="Proteomes" id="UP000182762"/>
    </source>
</evidence>
<dbReference type="PANTHER" id="PTHR43398:SF1">
    <property type="entry name" value="DOLICHOL-PHOSPHATE MANNOSYLTRANSFERASE SUBUNIT 1"/>
    <property type="match status" value="1"/>
</dbReference>
<dbReference type="Pfam" id="PF00535">
    <property type="entry name" value="Glycos_transf_2"/>
    <property type="match status" value="2"/>
</dbReference>
<sequence>MKLSIIIPACDEGDTIGNVIKEAKGLNPFEIIVVANGSTDNTEEIARNLNCRVISLEEKLGIDVGRAVGAKEAKGDILLFLDGDIPMHHTKLRPFVKAIQSGQDIALNNLSWTLHRKIRAHFVAVWKLALNFMLKREDLHVNSLVAIPHAMSKKAAERIGYKNLAVPPLAQTIAVLSGMKISAPAAVDVVTTNKIKTTHRTLIDGLPSSTNLIIGDHIEAISYLLNEKGKRGGLTDGPRKRTVLDHYGKFARRWRKKIKYSAVIPVGEEKETIMGVIEEVRKAGVEEIIVIGNGADRETIKKARSMGAIVLDFPYALGHNVPRAIGAMHSNGEVCLFVDGDIVIKAEDLRPFLEAGAQGVHVAVNDLDSFLDRFHPIHCISAAKQALMLAAKRQDLSINTMTAIPHAIRREVFEKIGYETLIVPPLAQVLAIEHGFIVKAVHEVDVITTNRIRKDHKKVNNNLPSSTERILGDHAEALHHLIQKTNKRGGFTDGGRNQDVLERLDNT</sequence>
<evidence type="ECO:0000259" key="4">
    <source>
        <dbReference type="Pfam" id="PF00535"/>
    </source>
</evidence>
<dbReference type="InterPro" id="IPR001173">
    <property type="entry name" value="Glyco_trans_2-like"/>
</dbReference>